<sequence>MKEGNNLFSCQLEWFTHVISQFALYGGFHRRGWRDFFPKSVWYNTVHFSRMRNAQFRGSPLLLCWTTNSRPCRDIVCTFHSRLSVSFEFCRRGQRQSLPEEQQGVAQLIPTNISGQLDTMLDHNKLEQFVKFPVVRANIIPKSDPVTKVEQTVIFVPPK</sequence>
<dbReference type="Proteomes" id="UP000030764">
    <property type="component" value="Unassembled WGS sequence"/>
</dbReference>
<gene>
    <name evidence="1" type="ORF">M513_12109</name>
</gene>
<dbReference type="EMBL" id="KL363343">
    <property type="protein sequence ID" value="KFD47027.1"/>
    <property type="molecule type" value="Genomic_DNA"/>
</dbReference>
<name>A0A085LPY1_9BILA</name>
<protein>
    <submittedName>
        <fullName evidence="1">Uncharacterized protein</fullName>
    </submittedName>
</protein>
<dbReference type="AlphaFoldDB" id="A0A085LPY1"/>
<keyword evidence="2" id="KW-1185">Reference proteome</keyword>
<accession>A0A085LPY1</accession>
<evidence type="ECO:0000313" key="2">
    <source>
        <dbReference type="Proteomes" id="UP000030764"/>
    </source>
</evidence>
<organism evidence="1 2">
    <name type="scientific">Trichuris suis</name>
    <name type="common">pig whipworm</name>
    <dbReference type="NCBI Taxonomy" id="68888"/>
    <lineage>
        <taxon>Eukaryota</taxon>
        <taxon>Metazoa</taxon>
        <taxon>Ecdysozoa</taxon>
        <taxon>Nematoda</taxon>
        <taxon>Enoplea</taxon>
        <taxon>Dorylaimia</taxon>
        <taxon>Trichinellida</taxon>
        <taxon>Trichuridae</taxon>
        <taxon>Trichuris</taxon>
    </lineage>
</organism>
<proteinExistence type="predicted"/>
<evidence type="ECO:0000313" key="1">
    <source>
        <dbReference type="EMBL" id="KFD47027.1"/>
    </source>
</evidence>
<reference evidence="1 2" key="1">
    <citation type="journal article" date="2014" name="Nat. Genet.">
        <title>Genome and transcriptome of the porcine whipworm Trichuris suis.</title>
        <authorList>
            <person name="Jex A.R."/>
            <person name="Nejsum P."/>
            <person name="Schwarz E.M."/>
            <person name="Hu L."/>
            <person name="Young N.D."/>
            <person name="Hall R.S."/>
            <person name="Korhonen P.K."/>
            <person name="Liao S."/>
            <person name="Thamsborg S."/>
            <person name="Xia J."/>
            <person name="Xu P."/>
            <person name="Wang S."/>
            <person name="Scheerlinck J.P."/>
            <person name="Hofmann A."/>
            <person name="Sternberg P.W."/>
            <person name="Wang J."/>
            <person name="Gasser R.B."/>
        </authorList>
    </citation>
    <scope>NUCLEOTIDE SEQUENCE [LARGE SCALE GENOMIC DNA]</scope>
    <source>
        <strain evidence="1">DCEP-RM93M</strain>
    </source>
</reference>